<organism evidence="1">
    <name type="scientific">Anguilla anguilla</name>
    <name type="common">European freshwater eel</name>
    <name type="synonym">Muraena anguilla</name>
    <dbReference type="NCBI Taxonomy" id="7936"/>
    <lineage>
        <taxon>Eukaryota</taxon>
        <taxon>Metazoa</taxon>
        <taxon>Chordata</taxon>
        <taxon>Craniata</taxon>
        <taxon>Vertebrata</taxon>
        <taxon>Euteleostomi</taxon>
        <taxon>Actinopterygii</taxon>
        <taxon>Neopterygii</taxon>
        <taxon>Teleostei</taxon>
        <taxon>Anguilliformes</taxon>
        <taxon>Anguillidae</taxon>
        <taxon>Anguilla</taxon>
    </lineage>
</organism>
<evidence type="ECO:0000313" key="1">
    <source>
        <dbReference type="EMBL" id="JAH23200.1"/>
    </source>
</evidence>
<dbReference type="AlphaFoldDB" id="A0A0E9R3Y3"/>
<accession>A0A0E9R3Y3</accession>
<reference evidence="1" key="2">
    <citation type="journal article" date="2015" name="Fish Shellfish Immunol.">
        <title>Early steps in the European eel (Anguilla anguilla)-Vibrio vulnificus interaction in the gills: Role of the RtxA13 toxin.</title>
        <authorList>
            <person name="Callol A."/>
            <person name="Pajuelo D."/>
            <person name="Ebbesson L."/>
            <person name="Teles M."/>
            <person name="MacKenzie S."/>
            <person name="Amaro C."/>
        </authorList>
    </citation>
    <scope>NUCLEOTIDE SEQUENCE</scope>
</reference>
<protein>
    <submittedName>
        <fullName evidence="1">Uncharacterized protein</fullName>
    </submittedName>
</protein>
<proteinExistence type="predicted"/>
<reference evidence="1" key="1">
    <citation type="submission" date="2014-11" db="EMBL/GenBank/DDBJ databases">
        <authorList>
            <person name="Amaro Gonzalez C."/>
        </authorList>
    </citation>
    <scope>NUCLEOTIDE SEQUENCE</scope>
</reference>
<sequence length="41" mass="4240">MVLKTCGVASCSFTLQTRSKLTLSGVKENLSSGSLTDSMGT</sequence>
<dbReference type="EMBL" id="GBXM01085377">
    <property type="protein sequence ID" value="JAH23200.1"/>
    <property type="molecule type" value="Transcribed_RNA"/>
</dbReference>
<name>A0A0E9R3Y3_ANGAN</name>